<dbReference type="STRING" id="28134.SAMN05444288_0465"/>
<dbReference type="Gene3D" id="3.30.910.20">
    <property type="entry name" value="Skp domain"/>
    <property type="match status" value="1"/>
</dbReference>
<dbReference type="SUPFAM" id="SSF111384">
    <property type="entry name" value="OmpH-like"/>
    <property type="match status" value="1"/>
</dbReference>
<evidence type="ECO:0000256" key="1">
    <source>
        <dbReference type="ARBA" id="ARBA00009091"/>
    </source>
</evidence>
<dbReference type="HOGENOM" id="CLU_053320_4_0_10"/>
<dbReference type="RefSeq" id="WP_004369094.1">
    <property type="nucleotide sequence ID" value="NZ_GL833119.1"/>
</dbReference>
<dbReference type="eggNOG" id="COG2825">
    <property type="taxonomic scope" value="Bacteria"/>
</dbReference>
<accession>E7RMP8</accession>
<dbReference type="PANTHER" id="PTHR35089:SF1">
    <property type="entry name" value="CHAPERONE PROTEIN SKP"/>
    <property type="match status" value="1"/>
</dbReference>
<keyword evidence="2 3" id="KW-0732">Signal</keyword>
<name>E7RMP8_9BACT</name>
<dbReference type="Proteomes" id="UP000005580">
    <property type="component" value="Unassembled WGS sequence"/>
</dbReference>
<keyword evidence="5" id="KW-1185">Reference proteome</keyword>
<evidence type="ECO:0000313" key="4">
    <source>
        <dbReference type="EMBL" id="EFZ38029.1"/>
    </source>
</evidence>
<evidence type="ECO:0000256" key="2">
    <source>
        <dbReference type="ARBA" id="ARBA00022729"/>
    </source>
</evidence>
<comment type="caution">
    <text evidence="4">The sequence shown here is derived from an EMBL/GenBank/DDBJ whole genome shotgun (WGS) entry which is preliminary data.</text>
</comment>
<proteinExistence type="inferred from homology"/>
<dbReference type="InterPro" id="IPR005632">
    <property type="entry name" value="Chaperone_Skp"/>
</dbReference>
<dbReference type="PANTHER" id="PTHR35089">
    <property type="entry name" value="CHAPERONE PROTEIN SKP"/>
    <property type="match status" value="1"/>
</dbReference>
<evidence type="ECO:0000313" key="5">
    <source>
        <dbReference type="Proteomes" id="UP000005580"/>
    </source>
</evidence>
<dbReference type="GO" id="GO:0005829">
    <property type="term" value="C:cytosol"/>
    <property type="evidence" value="ECO:0007669"/>
    <property type="project" value="TreeGrafter"/>
</dbReference>
<dbReference type="EMBL" id="AEPE02000002">
    <property type="protein sequence ID" value="EFZ38029.1"/>
    <property type="molecule type" value="Genomic_DNA"/>
</dbReference>
<evidence type="ECO:0000256" key="3">
    <source>
        <dbReference type="SAM" id="SignalP"/>
    </source>
</evidence>
<feature type="chain" id="PRO_5003224344" evidence="3">
    <location>
        <begin position="20"/>
        <end position="169"/>
    </location>
</feature>
<gene>
    <name evidence="4" type="ORF">HMPREF0663_10398</name>
</gene>
<organism evidence="4 5">
    <name type="scientific">Hoylesella oralis ATCC 33269</name>
    <dbReference type="NCBI Taxonomy" id="873533"/>
    <lineage>
        <taxon>Bacteria</taxon>
        <taxon>Pseudomonadati</taxon>
        <taxon>Bacteroidota</taxon>
        <taxon>Bacteroidia</taxon>
        <taxon>Bacteroidales</taxon>
        <taxon>Prevotellaceae</taxon>
        <taxon>Hoylesella</taxon>
    </lineage>
</organism>
<reference evidence="4" key="1">
    <citation type="submission" date="2011-01" db="EMBL/GenBank/DDBJ databases">
        <authorList>
            <person name="Muzny D."/>
            <person name="Qin X."/>
            <person name="Buhay C."/>
            <person name="Dugan-Rocha S."/>
            <person name="Ding Y."/>
            <person name="Chen G."/>
            <person name="Hawes A."/>
            <person name="Holder M."/>
            <person name="Jhangiani S."/>
            <person name="Johnson A."/>
            <person name="Khan Z."/>
            <person name="Li Z."/>
            <person name="Liu W."/>
            <person name="Liu X."/>
            <person name="Perez L."/>
            <person name="Shen H."/>
            <person name="Wang Q."/>
            <person name="Watt J."/>
            <person name="Xi L."/>
            <person name="Xin Y."/>
            <person name="Zhou J."/>
            <person name="Deng J."/>
            <person name="Jiang H."/>
            <person name="Liu Y."/>
            <person name="Qu J."/>
            <person name="Song X.-Z."/>
            <person name="Zhang L."/>
            <person name="Villasana D."/>
            <person name="Johnson A."/>
            <person name="Liu J."/>
            <person name="Liyanage D."/>
            <person name="Lorensuhewa L."/>
            <person name="Robinson T."/>
            <person name="Song A."/>
            <person name="Song B.-B."/>
            <person name="Dinh H."/>
            <person name="Thornton R."/>
            <person name="Coyle M."/>
            <person name="Francisco L."/>
            <person name="Jackson L."/>
            <person name="Javaid M."/>
            <person name="Korchina V."/>
            <person name="Kovar C."/>
            <person name="Mata R."/>
            <person name="Mathew T."/>
            <person name="Ngo R."/>
            <person name="Nguyen L."/>
            <person name="Nguyen N."/>
            <person name="Okwuonu G."/>
            <person name="Ongeri F."/>
            <person name="Pham C."/>
            <person name="Simmons D."/>
            <person name="Wilczek-Boney K."/>
            <person name="Hale W."/>
            <person name="Jakkamsetti A."/>
            <person name="Pham P."/>
            <person name="Ruth R."/>
            <person name="San Lucas F."/>
            <person name="Warren J."/>
            <person name="Zhang J."/>
            <person name="Zhao Z."/>
            <person name="Zhou C."/>
            <person name="Zhu D."/>
            <person name="Lee S."/>
            <person name="Bess C."/>
            <person name="Blankenburg K."/>
            <person name="Forbes L."/>
            <person name="Fu Q."/>
            <person name="Gubbala S."/>
            <person name="Hirani K."/>
            <person name="Jayaseelan J.C."/>
            <person name="Lara F."/>
            <person name="Munidasa M."/>
            <person name="Palculict T."/>
            <person name="Patil S."/>
            <person name="Pu L.-L."/>
            <person name="Saada N."/>
            <person name="Tang L."/>
            <person name="Weissenberger G."/>
            <person name="Zhu Y."/>
            <person name="Hemphill L."/>
            <person name="Shang Y."/>
            <person name="Youmans B."/>
            <person name="Ayvaz T."/>
            <person name="Ross M."/>
            <person name="Santibanez J."/>
            <person name="Aqrawi P."/>
            <person name="Gross S."/>
            <person name="Joshi V."/>
            <person name="Fowler G."/>
            <person name="Nazareth L."/>
            <person name="Reid J."/>
            <person name="Worley K."/>
            <person name="Petrosino J."/>
            <person name="Highlander S."/>
            <person name="Gibbs R."/>
        </authorList>
    </citation>
    <scope>NUCLEOTIDE SEQUENCE [LARGE SCALE GENOMIC DNA]</scope>
    <source>
        <strain evidence="4">ATCC 33269</strain>
    </source>
</reference>
<feature type="signal peptide" evidence="3">
    <location>
        <begin position="1"/>
        <end position="19"/>
    </location>
</feature>
<dbReference type="SMART" id="SM00935">
    <property type="entry name" value="OmpH"/>
    <property type="match status" value="1"/>
</dbReference>
<dbReference type="InterPro" id="IPR024930">
    <property type="entry name" value="Skp_dom_sf"/>
</dbReference>
<dbReference type="Pfam" id="PF03938">
    <property type="entry name" value="OmpH"/>
    <property type="match status" value="1"/>
</dbReference>
<dbReference type="GO" id="GO:0050821">
    <property type="term" value="P:protein stabilization"/>
    <property type="evidence" value="ECO:0007669"/>
    <property type="project" value="TreeGrafter"/>
</dbReference>
<comment type="similarity">
    <text evidence="1">Belongs to the Skp family.</text>
</comment>
<protein>
    <submittedName>
        <fullName evidence="4">Outer membrane protein</fullName>
    </submittedName>
</protein>
<sequence length="169" mass="19592">MKKLLLFIVLLSISFVVQAQERRFKFGFISYDAAIKAMPEYVISQKNLSDLKSKYDAETKRSEDEFNRKYEEFLDGQRDFAPSILQKRQAELQDMIQKNVAFKNESRRLLQQAEIDAYTPLRTKLSSLLQTIGKERGYAFILNTDNNAVPFVDLSLGEDVIGFVKETFK</sequence>
<dbReference type="GO" id="GO:0051082">
    <property type="term" value="F:unfolded protein binding"/>
    <property type="evidence" value="ECO:0007669"/>
    <property type="project" value="InterPro"/>
</dbReference>
<dbReference type="AlphaFoldDB" id="E7RMP8"/>